<reference evidence="3 4" key="1">
    <citation type="submission" date="2024-06" db="EMBL/GenBank/DDBJ databases">
        <title>The Natural Products Discovery Center: Release of the First 8490 Sequenced Strains for Exploring Actinobacteria Biosynthetic Diversity.</title>
        <authorList>
            <person name="Kalkreuter E."/>
            <person name="Kautsar S.A."/>
            <person name="Yang D."/>
            <person name="Bader C.D."/>
            <person name="Teijaro C.N."/>
            <person name="Fluegel L."/>
            <person name="Davis C.M."/>
            <person name="Simpson J.R."/>
            <person name="Lauterbach L."/>
            <person name="Steele A.D."/>
            <person name="Gui C."/>
            <person name="Meng S."/>
            <person name="Li G."/>
            <person name="Viehrig K."/>
            <person name="Ye F."/>
            <person name="Su P."/>
            <person name="Kiefer A.F."/>
            <person name="Nichols A."/>
            <person name="Cepeda A.J."/>
            <person name="Yan W."/>
            <person name="Fan B."/>
            <person name="Jiang Y."/>
            <person name="Adhikari A."/>
            <person name="Zheng C.-J."/>
            <person name="Schuster L."/>
            <person name="Cowan T.M."/>
            <person name="Smanski M.J."/>
            <person name="Chevrette M.G."/>
            <person name="De Carvalho L.P.S."/>
            <person name="Shen B."/>
        </authorList>
    </citation>
    <scope>NUCLEOTIDE SEQUENCE [LARGE SCALE GENOMIC DNA]</scope>
    <source>
        <strain evidence="3 4">NPDC049574</strain>
    </source>
</reference>
<comment type="caution">
    <text evidence="3">The sequence shown here is derived from an EMBL/GenBank/DDBJ whole genome shotgun (WGS) entry which is preliminary data.</text>
</comment>
<organism evidence="3 4">
    <name type="scientific">Nonomuraea bangladeshensis</name>
    <dbReference type="NCBI Taxonomy" id="404385"/>
    <lineage>
        <taxon>Bacteria</taxon>
        <taxon>Bacillati</taxon>
        <taxon>Actinomycetota</taxon>
        <taxon>Actinomycetes</taxon>
        <taxon>Streptosporangiales</taxon>
        <taxon>Streptosporangiaceae</taxon>
        <taxon>Nonomuraea</taxon>
    </lineage>
</organism>
<dbReference type="Pfam" id="PF08241">
    <property type="entry name" value="Methyltransf_11"/>
    <property type="match status" value="1"/>
</dbReference>
<accession>A0ABV3GZ98</accession>
<keyword evidence="4" id="KW-1185">Reference proteome</keyword>
<feature type="region of interest" description="Disordered" evidence="1">
    <location>
        <begin position="133"/>
        <end position="156"/>
    </location>
</feature>
<dbReference type="RefSeq" id="WP_364446452.1">
    <property type="nucleotide sequence ID" value="NZ_JBFARM010000003.1"/>
</dbReference>
<name>A0ABV3GZ98_9ACTN</name>
<dbReference type="GO" id="GO:0032259">
    <property type="term" value="P:methylation"/>
    <property type="evidence" value="ECO:0007669"/>
    <property type="project" value="UniProtKB-KW"/>
</dbReference>
<evidence type="ECO:0000256" key="1">
    <source>
        <dbReference type="SAM" id="MobiDB-lite"/>
    </source>
</evidence>
<dbReference type="InterPro" id="IPR029063">
    <property type="entry name" value="SAM-dependent_MTases_sf"/>
</dbReference>
<dbReference type="EMBL" id="JBFARM010000003">
    <property type="protein sequence ID" value="MEV4285604.1"/>
    <property type="molecule type" value="Genomic_DNA"/>
</dbReference>
<keyword evidence="3" id="KW-0489">Methyltransferase</keyword>
<gene>
    <name evidence="3" type="ORF">AB0K40_08860</name>
</gene>
<dbReference type="Gene3D" id="3.40.50.150">
    <property type="entry name" value="Vaccinia Virus protein VP39"/>
    <property type="match status" value="1"/>
</dbReference>
<dbReference type="GO" id="GO:0008168">
    <property type="term" value="F:methyltransferase activity"/>
    <property type="evidence" value="ECO:0007669"/>
    <property type="project" value="UniProtKB-KW"/>
</dbReference>
<feature type="domain" description="Methyltransferase type 11" evidence="2">
    <location>
        <begin position="4"/>
        <end position="54"/>
    </location>
</feature>
<protein>
    <submittedName>
        <fullName evidence="3">Class I SAM-dependent methyltransferase</fullName>
        <ecNumber evidence="3">2.1.-.-</ecNumber>
    </submittedName>
</protein>
<evidence type="ECO:0000313" key="3">
    <source>
        <dbReference type="EMBL" id="MEV4285604.1"/>
    </source>
</evidence>
<dbReference type="EC" id="2.1.-.-" evidence="3"/>
<feature type="compositionally biased region" description="Polar residues" evidence="1">
    <location>
        <begin position="133"/>
        <end position="146"/>
    </location>
</feature>
<dbReference type="CDD" id="cd02440">
    <property type="entry name" value="AdoMet_MTases"/>
    <property type="match status" value="1"/>
</dbReference>
<evidence type="ECO:0000313" key="4">
    <source>
        <dbReference type="Proteomes" id="UP001552427"/>
    </source>
</evidence>
<evidence type="ECO:0000259" key="2">
    <source>
        <dbReference type="Pfam" id="PF08241"/>
    </source>
</evidence>
<proteinExistence type="predicted"/>
<dbReference type="Proteomes" id="UP001552427">
    <property type="component" value="Unassembled WGS sequence"/>
</dbReference>
<dbReference type="InterPro" id="IPR013216">
    <property type="entry name" value="Methyltransf_11"/>
</dbReference>
<sequence length="173" mass="18624">MTARLGDARRLPVADASQDAVLLLGPLYHLPDRADRVRALTEARRALRPGGVVAAATINRHAAVHDTICTGHYLQERERQAAQAFPMSNSTAWKAPSGCTATSATGWTTRSAEFSCSTRSARWNRCRRCSGSAATCSPSPDATSDTVRPAVEPRAPAGARSANYKIFMAMPRR</sequence>
<dbReference type="SUPFAM" id="SSF53335">
    <property type="entry name" value="S-adenosyl-L-methionine-dependent methyltransferases"/>
    <property type="match status" value="1"/>
</dbReference>
<keyword evidence="3" id="KW-0808">Transferase</keyword>